<dbReference type="AlphaFoldDB" id="A0A151R6K1"/>
<dbReference type="Proteomes" id="UP000075243">
    <property type="component" value="Unassembled WGS sequence"/>
</dbReference>
<protein>
    <submittedName>
        <fullName evidence="2">Retrovirus-related Pol polyprotein from transposon 17.6</fullName>
    </submittedName>
</protein>
<dbReference type="InterPro" id="IPR043128">
    <property type="entry name" value="Rev_trsase/Diguanyl_cyclase"/>
</dbReference>
<evidence type="ECO:0000259" key="1">
    <source>
        <dbReference type="Pfam" id="PF00078"/>
    </source>
</evidence>
<dbReference type="CDD" id="cd01647">
    <property type="entry name" value="RT_LTR"/>
    <property type="match status" value="1"/>
</dbReference>
<dbReference type="PANTHER" id="PTHR37984:SF5">
    <property type="entry name" value="PROTEIN NYNRIN-LIKE"/>
    <property type="match status" value="1"/>
</dbReference>
<name>A0A151R6K1_CAJCA</name>
<keyword evidence="3" id="KW-1185">Reference proteome</keyword>
<dbReference type="InterPro" id="IPR043502">
    <property type="entry name" value="DNA/RNA_pol_sf"/>
</dbReference>
<dbReference type="OMA" id="YFAIVAK"/>
<proteinExistence type="predicted"/>
<accession>A0A151R6K1</accession>
<dbReference type="Pfam" id="PF00078">
    <property type="entry name" value="RVT_1"/>
    <property type="match status" value="1"/>
</dbReference>
<organism evidence="2 3">
    <name type="scientific">Cajanus cajan</name>
    <name type="common">Pigeon pea</name>
    <name type="synonym">Cajanus indicus</name>
    <dbReference type="NCBI Taxonomy" id="3821"/>
    <lineage>
        <taxon>Eukaryota</taxon>
        <taxon>Viridiplantae</taxon>
        <taxon>Streptophyta</taxon>
        <taxon>Embryophyta</taxon>
        <taxon>Tracheophyta</taxon>
        <taxon>Spermatophyta</taxon>
        <taxon>Magnoliopsida</taxon>
        <taxon>eudicotyledons</taxon>
        <taxon>Gunneridae</taxon>
        <taxon>Pentapetalae</taxon>
        <taxon>rosids</taxon>
        <taxon>fabids</taxon>
        <taxon>Fabales</taxon>
        <taxon>Fabaceae</taxon>
        <taxon>Papilionoideae</taxon>
        <taxon>50 kb inversion clade</taxon>
        <taxon>NPAAA clade</taxon>
        <taxon>indigoferoid/millettioid clade</taxon>
        <taxon>Phaseoleae</taxon>
        <taxon>Cajanus</taxon>
    </lineage>
</organism>
<dbReference type="InterPro" id="IPR050951">
    <property type="entry name" value="Retrovirus_Pol_polyprotein"/>
</dbReference>
<dbReference type="SUPFAM" id="SSF56672">
    <property type="entry name" value="DNA/RNA polymerases"/>
    <property type="match status" value="1"/>
</dbReference>
<dbReference type="EMBL" id="KQ484036">
    <property type="protein sequence ID" value="KYP38116.1"/>
    <property type="molecule type" value="Genomic_DNA"/>
</dbReference>
<evidence type="ECO:0000313" key="2">
    <source>
        <dbReference type="EMBL" id="KYP38116.1"/>
    </source>
</evidence>
<sequence>MNRIFRSFLDRFVVVFIDYTLVYSRSLEDHREHLRSVLEVLRERQLYAKLSKCEFWLSEVRFLGHVISADRIAVDLANVEAVIQWEHPRTATEITSFVGLAGYYQRFIEGFSRIVMPLTQLTRKDQLFCVDECL</sequence>
<dbReference type="PANTHER" id="PTHR37984">
    <property type="entry name" value="PROTEIN CBG26694"/>
    <property type="match status" value="1"/>
</dbReference>
<reference evidence="2" key="1">
    <citation type="journal article" date="2012" name="Nat. Biotechnol.">
        <title>Draft genome sequence of pigeonpea (Cajanus cajan), an orphan legume crop of resource-poor farmers.</title>
        <authorList>
            <person name="Varshney R.K."/>
            <person name="Chen W."/>
            <person name="Li Y."/>
            <person name="Bharti A.K."/>
            <person name="Saxena R.K."/>
            <person name="Schlueter J.A."/>
            <person name="Donoghue M.T."/>
            <person name="Azam S."/>
            <person name="Fan G."/>
            <person name="Whaley A.M."/>
            <person name="Farmer A.D."/>
            <person name="Sheridan J."/>
            <person name="Iwata A."/>
            <person name="Tuteja R."/>
            <person name="Penmetsa R.V."/>
            <person name="Wu W."/>
            <person name="Upadhyaya H.D."/>
            <person name="Yang S.P."/>
            <person name="Shah T."/>
            <person name="Saxena K.B."/>
            <person name="Michael T."/>
            <person name="McCombie W.R."/>
            <person name="Yang B."/>
            <person name="Zhang G."/>
            <person name="Yang H."/>
            <person name="Wang J."/>
            <person name="Spillane C."/>
            <person name="Cook D.R."/>
            <person name="May G.D."/>
            <person name="Xu X."/>
            <person name="Jackson S.A."/>
        </authorList>
    </citation>
    <scope>NUCLEOTIDE SEQUENCE [LARGE SCALE GENOMIC DNA]</scope>
</reference>
<dbReference type="Gramene" id="C.cajan_39243.t">
    <property type="protein sequence ID" value="C.cajan_39243.t.cds1"/>
    <property type="gene ID" value="C.cajan_39243"/>
</dbReference>
<dbReference type="Gene3D" id="3.30.70.270">
    <property type="match status" value="2"/>
</dbReference>
<feature type="domain" description="Reverse transcriptase" evidence="1">
    <location>
        <begin position="1"/>
        <end position="67"/>
    </location>
</feature>
<evidence type="ECO:0000313" key="3">
    <source>
        <dbReference type="Proteomes" id="UP000075243"/>
    </source>
</evidence>
<dbReference type="InterPro" id="IPR000477">
    <property type="entry name" value="RT_dom"/>
</dbReference>
<gene>
    <name evidence="2" type="ORF">KK1_040658</name>
</gene>